<dbReference type="GO" id="GO:0005730">
    <property type="term" value="C:nucleolus"/>
    <property type="evidence" value="ECO:0007669"/>
    <property type="project" value="TreeGrafter"/>
</dbReference>
<feature type="compositionally biased region" description="Basic and acidic residues" evidence="3">
    <location>
        <begin position="193"/>
        <end position="229"/>
    </location>
</feature>
<evidence type="ECO:0000259" key="4">
    <source>
        <dbReference type="PROSITE" id="PS50102"/>
    </source>
</evidence>
<dbReference type="GeneID" id="43584567"/>
<organism evidence="5 6">
    <name type="scientific">Magnusiomyces paraingens</name>
    <dbReference type="NCBI Taxonomy" id="2606893"/>
    <lineage>
        <taxon>Eukaryota</taxon>
        <taxon>Fungi</taxon>
        <taxon>Dikarya</taxon>
        <taxon>Ascomycota</taxon>
        <taxon>Saccharomycotina</taxon>
        <taxon>Dipodascomycetes</taxon>
        <taxon>Dipodascales</taxon>
        <taxon>Dipodascaceae</taxon>
        <taxon>Magnusiomyces</taxon>
    </lineage>
</organism>
<gene>
    <name evidence="5" type="ORF">SAPINGB_P005753</name>
</gene>
<dbReference type="InterPro" id="IPR000504">
    <property type="entry name" value="RRM_dom"/>
</dbReference>
<feature type="compositionally biased region" description="Basic and acidic residues" evidence="3">
    <location>
        <begin position="73"/>
        <end position="85"/>
    </location>
</feature>
<proteinExistence type="predicted"/>
<feature type="region of interest" description="Disordered" evidence="3">
    <location>
        <begin position="193"/>
        <end position="249"/>
    </location>
</feature>
<feature type="compositionally biased region" description="Basic and acidic residues" evidence="3">
    <location>
        <begin position="1"/>
        <end position="43"/>
    </location>
</feature>
<dbReference type="PROSITE" id="PS50102">
    <property type="entry name" value="RRM"/>
    <property type="match status" value="1"/>
</dbReference>
<evidence type="ECO:0000313" key="5">
    <source>
        <dbReference type="EMBL" id="VVT57553.1"/>
    </source>
</evidence>
<evidence type="ECO:0000256" key="3">
    <source>
        <dbReference type="SAM" id="MobiDB-lite"/>
    </source>
</evidence>
<reference evidence="5 6" key="1">
    <citation type="submission" date="2019-09" db="EMBL/GenBank/DDBJ databases">
        <authorList>
            <person name="Brejova B."/>
        </authorList>
    </citation>
    <scope>NUCLEOTIDE SEQUENCE [LARGE SCALE GENOMIC DNA]</scope>
</reference>
<accession>A0A5E8C1R7</accession>
<dbReference type="InterPro" id="IPR012677">
    <property type="entry name" value="Nucleotide-bd_a/b_plait_sf"/>
</dbReference>
<dbReference type="PANTHER" id="PTHR23236:SF51">
    <property type="entry name" value="NUCLEOLAR PROTEIN 6"/>
    <property type="match status" value="1"/>
</dbReference>
<dbReference type="SMART" id="SM00360">
    <property type="entry name" value="RRM"/>
    <property type="match status" value="1"/>
</dbReference>
<dbReference type="AlphaFoldDB" id="A0A5E8C1R7"/>
<dbReference type="RefSeq" id="XP_031856358.1">
    <property type="nucleotide sequence ID" value="XM_032000467.1"/>
</dbReference>
<feature type="region of interest" description="Disordered" evidence="3">
    <location>
        <begin position="1"/>
        <end position="101"/>
    </location>
</feature>
<feature type="compositionally biased region" description="Basic and acidic residues" evidence="3">
    <location>
        <begin position="50"/>
        <end position="61"/>
    </location>
</feature>
<dbReference type="Gene3D" id="3.30.70.330">
    <property type="match status" value="1"/>
</dbReference>
<evidence type="ECO:0000313" key="6">
    <source>
        <dbReference type="Proteomes" id="UP000398389"/>
    </source>
</evidence>
<dbReference type="PANTHER" id="PTHR23236">
    <property type="entry name" value="EUKARYOTIC TRANSLATION INITIATION FACTOR 4B/4H"/>
    <property type="match status" value="1"/>
</dbReference>
<evidence type="ECO:0000256" key="2">
    <source>
        <dbReference type="PROSITE-ProRule" id="PRU00176"/>
    </source>
</evidence>
<dbReference type="OrthoDB" id="167718at2759"/>
<feature type="domain" description="RRM" evidence="4">
    <location>
        <begin position="105"/>
        <end position="179"/>
    </location>
</feature>
<name>A0A5E8C1R7_9ASCO</name>
<dbReference type="InterPro" id="IPR035979">
    <property type="entry name" value="RBD_domain_sf"/>
</dbReference>
<feature type="compositionally biased region" description="Basic residues" evidence="3">
    <location>
        <begin position="240"/>
        <end position="249"/>
    </location>
</feature>
<dbReference type="GO" id="GO:0019843">
    <property type="term" value="F:rRNA binding"/>
    <property type="evidence" value="ECO:0007669"/>
    <property type="project" value="TreeGrafter"/>
</dbReference>
<dbReference type="Proteomes" id="UP000398389">
    <property type="component" value="Unassembled WGS sequence"/>
</dbReference>
<protein>
    <recommendedName>
        <fullName evidence="4">RRM domain-containing protein</fullName>
    </recommendedName>
</protein>
<dbReference type="SUPFAM" id="SSF54928">
    <property type="entry name" value="RNA-binding domain, RBD"/>
    <property type="match status" value="1"/>
</dbReference>
<dbReference type="EMBL" id="CABVLU010000005">
    <property type="protein sequence ID" value="VVT57553.1"/>
    <property type="molecule type" value="Genomic_DNA"/>
</dbReference>
<dbReference type="Pfam" id="PF00076">
    <property type="entry name" value="RRM_1"/>
    <property type="match status" value="1"/>
</dbReference>
<evidence type="ECO:0000256" key="1">
    <source>
        <dbReference type="ARBA" id="ARBA00022884"/>
    </source>
</evidence>
<keyword evidence="1 2" id="KW-0694">RNA-binding</keyword>
<dbReference type="GO" id="GO:0042274">
    <property type="term" value="P:ribosomal small subunit biogenesis"/>
    <property type="evidence" value="ECO:0007669"/>
    <property type="project" value="TreeGrafter"/>
</dbReference>
<keyword evidence="6" id="KW-1185">Reference proteome</keyword>
<sequence length="249" mass="28579">MTEEETKTLSKKERKALEFKQKLDDKKKKKEDKKSEEKRDKIKDKKPRPKKQESETSHETEQEISSSTTVKRRHEDDDKSEKKQDQTSLQPKKKKRKGASSSTRFILFVGNLPFKYSVSELEEHLKPCSPDVIRPRDNKGFAFVEFAGDDASRRLNIALTKLHHTTFMGRKINVELTAGGGGNTVARKDKIREKNAKLDESRKADAEKEKAEKEQRKHVKFGEDGKEAPAAEPVSDGIHPSRRKLVKKN</sequence>